<evidence type="ECO:0000259" key="1">
    <source>
        <dbReference type="Pfam" id="PF08241"/>
    </source>
</evidence>
<organism evidence="2 3">
    <name type="scientific">Oceanibacterium hippocampi</name>
    <dbReference type="NCBI Taxonomy" id="745714"/>
    <lineage>
        <taxon>Bacteria</taxon>
        <taxon>Pseudomonadati</taxon>
        <taxon>Pseudomonadota</taxon>
        <taxon>Alphaproteobacteria</taxon>
        <taxon>Sneathiellales</taxon>
        <taxon>Sneathiellaceae</taxon>
        <taxon>Oceanibacterium</taxon>
    </lineage>
</organism>
<dbReference type="EMBL" id="FWFR01000002">
    <property type="protein sequence ID" value="SLN55679.1"/>
    <property type="molecule type" value="Genomic_DNA"/>
</dbReference>
<dbReference type="EC" id="2.1.1.222" evidence="2"/>
<dbReference type="AlphaFoldDB" id="A0A1Y5T4K5"/>
<dbReference type="Gene3D" id="3.40.50.150">
    <property type="entry name" value="Vaccinia Virus protein VP39"/>
    <property type="match status" value="1"/>
</dbReference>
<dbReference type="OrthoDB" id="9801538at2"/>
<evidence type="ECO:0000313" key="2">
    <source>
        <dbReference type="EMBL" id="SLN55679.1"/>
    </source>
</evidence>
<dbReference type="SUPFAM" id="SSF53335">
    <property type="entry name" value="S-adenosyl-L-methionine-dependent methyltransferases"/>
    <property type="match status" value="1"/>
</dbReference>
<dbReference type="InterPro" id="IPR013216">
    <property type="entry name" value="Methyltransf_11"/>
</dbReference>
<dbReference type="GO" id="GO:0032259">
    <property type="term" value="P:methylation"/>
    <property type="evidence" value="ECO:0007669"/>
    <property type="project" value="UniProtKB-KW"/>
</dbReference>
<protein>
    <submittedName>
        <fullName evidence="2">Ubiquinone biosynthesis O-methyltransferase</fullName>
        <ecNumber evidence="2">2.1.1.222</ecNumber>
    </submittedName>
</protein>
<dbReference type="InterPro" id="IPR029063">
    <property type="entry name" value="SAM-dependent_MTases_sf"/>
</dbReference>
<sequence length="272" mass="30954">MSDPERRPDHAADATPVTAGDDRIAAVRTYWETHVTDWPATRAEPGTERFFREAEAYRFEKLDYLERIIDYDGEAGRTVLDVGCGLANDTGRFAAGGAGVIGIDIAPRAIALSRTNFEQRGLSGRFLLMNGEAMTLEANSVDFVYCHTVLHFTAHPERMVAEIHRVLKPGGRAVLMMVNRHSWLRFLHRLMKVEIDHLQSPEFHWYSPGEFRGMLEPFAEVDLVLERFPVRTKVHGGLKARLFNLVFVDLFNLLPRALVRRCGHHMIAFVRK</sequence>
<keyword evidence="2" id="KW-0830">Ubiquinone</keyword>
<name>A0A1Y5T4K5_9PROT</name>
<keyword evidence="2" id="KW-0808">Transferase</keyword>
<feature type="domain" description="Methyltransferase type 11" evidence="1">
    <location>
        <begin position="80"/>
        <end position="174"/>
    </location>
</feature>
<accession>A0A1Y5T4K5</accession>
<dbReference type="GO" id="GO:0008757">
    <property type="term" value="F:S-adenosylmethionine-dependent methyltransferase activity"/>
    <property type="evidence" value="ECO:0007669"/>
    <property type="project" value="InterPro"/>
</dbReference>
<evidence type="ECO:0000313" key="3">
    <source>
        <dbReference type="Proteomes" id="UP000193200"/>
    </source>
</evidence>
<proteinExistence type="predicted"/>
<dbReference type="CDD" id="cd02440">
    <property type="entry name" value="AdoMet_MTases"/>
    <property type="match status" value="1"/>
</dbReference>
<dbReference type="Pfam" id="PF08241">
    <property type="entry name" value="Methyltransf_11"/>
    <property type="match status" value="1"/>
</dbReference>
<dbReference type="RefSeq" id="WP_085883750.1">
    <property type="nucleotide sequence ID" value="NZ_FWFR01000002.1"/>
</dbReference>
<dbReference type="Proteomes" id="UP000193200">
    <property type="component" value="Unassembled WGS sequence"/>
</dbReference>
<dbReference type="GO" id="GO:0102208">
    <property type="term" value="F:2-polyprenyl-6-hydroxyphenol methylase activity"/>
    <property type="evidence" value="ECO:0007669"/>
    <property type="project" value="UniProtKB-EC"/>
</dbReference>
<keyword evidence="2" id="KW-0489">Methyltransferase</keyword>
<reference evidence="2 3" key="1">
    <citation type="submission" date="2017-03" db="EMBL/GenBank/DDBJ databases">
        <authorList>
            <person name="Afonso C.L."/>
            <person name="Miller P.J."/>
            <person name="Scott M.A."/>
            <person name="Spackman E."/>
            <person name="Goraichik I."/>
            <person name="Dimitrov K.M."/>
            <person name="Suarez D.L."/>
            <person name="Swayne D.E."/>
        </authorList>
    </citation>
    <scope>NUCLEOTIDE SEQUENCE [LARGE SCALE GENOMIC DNA]</scope>
    <source>
        <strain evidence="2 3">CECT 7691</strain>
    </source>
</reference>
<dbReference type="PANTHER" id="PTHR43591">
    <property type="entry name" value="METHYLTRANSFERASE"/>
    <property type="match status" value="1"/>
</dbReference>
<keyword evidence="3" id="KW-1185">Reference proteome</keyword>
<dbReference type="InParanoid" id="A0A1Y5T4K5"/>
<gene>
    <name evidence="2" type="primary">ubiG_3</name>
    <name evidence="2" type="ORF">OCH7691_02388</name>
</gene>